<dbReference type="InterPro" id="IPR041913">
    <property type="entry name" value="POLD3_sf"/>
</dbReference>
<dbReference type="PANTHER" id="PTHR17598:SF13">
    <property type="entry name" value="DNA POLYMERASE DELTA SUBUNIT 3"/>
    <property type="match status" value="1"/>
</dbReference>
<proteinExistence type="predicted"/>
<feature type="region of interest" description="Disordered" evidence="5">
    <location>
        <begin position="174"/>
        <end position="206"/>
    </location>
</feature>
<dbReference type="EMBL" id="CP031388">
    <property type="protein sequence ID" value="QPH04597.1"/>
    <property type="molecule type" value="Genomic_DNA"/>
</dbReference>
<dbReference type="GO" id="GO:0043625">
    <property type="term" value="C:delta DNA polymerase complex"/>
    <property type="evidence" value="ECO:0007669"/>
    <property type="project" value="InterPro"/>
</dbReference>
<feature type="compositionally biased region" description="Acidic residues" evidence="5">
    <location>
        <begin position="250"/>
        <end position="260"/>
    </location>
</feature>
<feature type="compositionally biased region" description="Low complexity" evidence="5">
    <location>
        <begin position="387"/>
        <end position="398"/>
    </location>
</feature>
<evidence type="ECO:0000313" key="7">
    <source>
        <dbReference type="Proteomes" id="UP000594364"/>
    </source>
</evidence>
<keyword evidence="3" id="KW-0235">DNA replication</keyword>
<name>A0A7S9PWF8_EPIFF</name>
<gene>
    <name evidence="6" type="ORF">C2857_001733</name>
</gene>
<dbReference type="GO" id="GO:1904161">
    <property type="term" value="P:DNA synthesis involved in UV-damage excision repair"/>
    <property type="evidence" value="ECO:0007669"/>
    <property type="project" value="TreeGrafter"/>
</dbReference>
<reference evidence="6 7" key="1">
    <citation type="journal article" date="2018" name="PLoS Genet.">
        <title>Repeat elements organise 3D genome structure and mediate transcription in the filamentous fungus Epichloe festucae.</title>
        <authorList>
            <person name="Winter D.J."/>
            <person name="Ganley A.R.D."/>
            <person name="Young C.A."/>
            <person name="Liachko I."/>
            <person name="Schardl C.L."/>
            <person name="Dupont P.Y."/>
            <person name="Berry D."/>
            <person name="Ram A."/>
            <person name="Scott B."/>
            <person name="Cox M.P."/>
        </authorList>
    </citation>
    <scope>NUCLEOTIDE SEQUENCE [LARGE SCALE GENOMIC DNA]</scope>
    <source>
        <strain evidence="6 7">Fl1</strain>
    </source>
</reference>
<comment type="subcellular location">
    <subcellularLocation>
        <location evidence="1">Nucleus</location>
    </subcellularLocation>
</comment>
<dbReference type="AlphaFoldDB" id="A0A7S9PWF8"/>
<accession>A0A7S9PWF8</accession>
<feature type="region of interest" description="Disordered" evidence="5">
    <location>
        <begin position="233"/>
        <end position="353"/>
    </location>
</feature>
<feature type="region of interest" description="Disordered" evidence="5">
    <location>
        <begin position="369"/>
        <end position="419"/>
    </location>
</feature>
<keyword evidence="4" id="KW-0539">Nucleus</keyword>
<evidence type="ECO:0000313" key="6">
    <source>
        <dbReference type="EMBL" id="QPH04597.1"/>
    </source>
</evidence>
<keyword evidence="7" id="KW-1185">Reference proteome</keyword>
<dbReference type="OrthoDB" id="514823at2759"/>
<dbReference type="InterPro" id="IPR019038">
    <property type="entry name" value="POLD3"/>
</dbReference>
<evidence type="ECO:0000256" key="4">
    <source>
        <dbReference type="ARBA" id="ARBA00023242"/>
    </source>
</evidence>
<dbReference type="GO" id="GO:0003887">
    <property type="term" value="F:DNA-directed DNA polymerase activity"/>
    <property type="evidence" value="ECO:0007669"/>
    <property type="project" value="TreeGrafter"/>
</dbReference>
<evidence type="ECO:0000256" key="3">
    <source>
        <dbReference type="ARBA" id="ARBA00022705"/>
    </source>
</evidence>
<dbReference type="Proteomes" id="UP000594364">
    <property type="component" value="Chromosome 4"/>
</dbReference>
<feature type="compositionally biased region" description="Acidic residues" evidence="5">
    <location>
        <begin position="289"/>
        <end position="301"/>
    </location>
</feature>
<dbReference type="GO" id="GO:0006297">
    <property type="term" value="P:nucleotide-excision repair, DNA gap filling"/>
    <property type="evidence" value="ECO:0007669"/>
    <property type="project" value="TreeGrafter"/>
</dbReference>
<evidence type="ECO:0000256" key="2">
    <source>
        <dbReference type="ARBA" id="ARBA00017589"/>
    </source>
</evidence>
<sequence>MDEHQKFLADRLLSEQRPITYRNLSRSLNVHVNTAKSMLFQFHQSQQKNSTIRATYLICGTLEPSDLMKDEHENKESLSQTDDLLHVAKESTVTLAGEDRLQQALNSYESVTSIHIYGLSPKTPGNSWSQEVQSPRCGNKDSAIVDKHGAIYNPSVRLRASKSIISLVSSSHIVPTKSSAEQADTAKKLPLQSSTPNDRPRSNTRETGLATATGRMASGSIFQSFAKAVPKSHIKAAEPAQQENGADMALSDDGDADDSDILPIKSQSQSRSEAKTRTQREELLRHMMEEEDDSEQSDVEEVSAVNQQAEGKVGPEAGAEAGQKPGISAGDAPSEIISGVDNGRRRGKRRVVQKKRILDEQGYMVTIQEPGWESFSEDDTGQPPIKKPTLASTPSSSAKSKKSSGKGAQGSIMAFFNKK</sequence>
<dbReference type="Gene3D" id="3.90.1030.20">
    <property type="entry name" value="DNA polymerase delta, p66 (Cdc27) subunit, wHTH domain"/>
    <property type="match status" value="1"/>
</dbReference>
<organism evidence="6 7">
    <name type="scientific">Epichloe festucae (strain Fl1)</name>
    <dbReference type="NCBI Taxonomy" id="877507"/>
    <lineage>
        <taxon>Eukaryota</taxon>
        <taxon>Fungi</taxon>
        <taxon>Dikarya</taxon>
        <taxon>Ascomycota</taxon>
        <taxon>Pezizomycotina</taxon>
        <taxon>Sordariomycetes</taxon>
        <taxon>Hypocreomycetidae</taxon>
        <taxon>Hypocreales</taxon>
        <taxon>Clavicipitaceae</taxon>
        <taxon>Epichloe</taxon>
    </lineage>
</organism>
<evidence type="ECO:0000256" key="1">
    <source>
        <dbReference type="ARBA" id="ARBA00004123"/>
    </source>
</evidence>
<dbReference type="GO" id="GO:0006271">
    <property type="term" value="P:DNA strand elongation involved in DNA replication"/>
    <property type="evidence" value="ECO:0007669"/>
    <property type="project" value="TreeGrafter"/>
</dbReference>
<feature type="compositionally biased region" description="Basic and acidic residues" evidence="5">
    <location>
        <begin position="272"/>
        <end position="288"/>
    </location>
</feature>
<evidence type="ECO:0000256" key="5">
    <source>
        <dbReference type="SAM" id="MobiDB-lite"/>
    </source>
</evidence>
<protein>
    <recommendedName>
        <fullName evidence="2">DNA polymerase delta subunit 3</fullName>
    </recommendedName>
</protein>
<dbReference type="PANTHER" id="PTHR17598">
    <property type="entry name" value="DNA POLYMERASE DELTA SUBUNIT 3"/>
    <property type="match status" value="1"/>
</dbReference>
<dbReference type="Pfam" id="PF09507">
    <property type="entry name" value="CDC27"/>
    <property type="match status" value="2"/>
</dbReference>